<feature type="compositionally biased region" description="Acidic residues" evidence="1">
    <location>
        <begin position="333"/>
        <end position="346"/>
    </location>
</feature>
<organism evidence="2 3">
    <name type="scientific">Vibrio hippocampi</name>
    <dbReference type="NCBI Taxonomy" id="654686"/>
    <lineage>
        <taxon>Bacteria</taxon>
        <taxon>Pseudomonadati</taxon>
        <taxon>Pseudomonadota</taxon>
        <taxon>Gammaproteobacteria</taxon>
        <taxon>Vibrionales</taxon>
        <taxon>Vibrionaceae</taxon>
        <taxon>Vibrio</taxon>
    </lineage>
</organism>
<feature type="compositionally biased region" description="Basic and acidic residues" evidence="1">
    <location>
        <begin position="370"/>
        <end position="380"/>
    </location>
</feature>
<protein>
    <recommendedName>
        <fullName evidence="4">Thrombospondin</fullName>
    </recommendedName>
</protein>
<evidence type="ECO:0000313" key="2">
    <source>
        <dbReference type="EMBL" id="CAH0526553.1"/>
    </source>
</evidence>
<dbReference type="RefSeq" id="WP_237484820.1">
    <property type="nucleotide sequence ID" value="NZ_CAKLCM010000002.1"/>
</dbReference>
<dbReference type="SUPFAM" id="SSF103647">
    <property type="entry name" value="TSP type-3 repeat"/>
    <property type="match status" value="1"/>
</dbReference>
<proteinExistence type="predicted"/>
<dbReference type="Proteomes" id="UP000838160">
    <property type="component" value="Unassembled WGS sequence"/>
</dbReference>
<name>A0ABN8DKC7_9VIBR</name>
<reference evidence="2" key="1">
    <citation type="submission" date="2021-12" db="EMBL/GenBank/DDBJ databases">
        <authorList>
            <person name="Rodrigo-Torres L."/>
            <person name="Arahal R. D."/>
            <person name="Lucena T."/>
        </authorList>
    </citation>
    <scope>NUCLEOTIDE SEQUENCE</scope>
    <source>
        <strain evidence="2">CECT 8226</strain>
    </source>
</reference>
<dbReference type="EMBL" id="CAKLCM010000002">
    <property type="protein sequence ID" value="CAH0526553.1"/>
    <property type="molecule type" value="Genomic_DNA"/>
</dbReference>
<dbReference type="PROSITE" id="PS51257">
    <property type="entry name" value="PROKAR_LIPOPROTEIN"/>
    <property type="match status" value="1"/>
</dbReference>
<keyword evidence="3" id="KW-1185">Reference proteome</keyword>
<evidence type="ECO:0000256" key="1">
    <source>
        <dbReference type="SAM" id="MobiDB-lite"/>
    </source>
</evidence>
<feature type="compositionally biased region" description="Acidic residues" evidence="1">
    <location>
        <begin position="355"/>
        <end position="368"/>
    </location>
</feature>
<feature type="region of interest" description="Disordered" evidence="1">
    <location>
        <begin position="227"/>
        <end position="455"/>
    </location>
</feature>
<comment type="caution">
    <text evidence="2">The sequence shown here is derived from an EMBL/GenBank/DDBJ whole genome shotgun (WGS) entry which is preliminary data.</text>
</comment>
<feature type="compositionally biased region" description="Acidic residues" evidence="1">
    <location>
        <begin position="399"/>
        <end position="408"/>
    </location>
</feature>
<feature type="compositionally biased region" description="Acidic residues" evidence="1">
    <location>
        <begin position="262"/>
        <end position="300"/>
    </location>
</feature>
<sequence length="1192" mass="129559">MKPNKISLSLGLAGIVALAGCSDSDSESSTSNSGNAYSIKAIDGYLQGAEVWLDLNSDFVKDADEPSATSDENGDAVLTIPNSISDPTLYPVVVKAIANQTVDIDHGVIKTDFVMSAPAGETDVTPLSTLVHVIINQTGASTDDAQAKQDAIEQVAEQLGIDSDKVLGDFIADEGKEDAAFAASAIVASKVLPQDSEDLMDEGSVLDGAERANANIKKIIDDVNQDNEKNFDGLFDPDTDTDQDGVPDVVDAFPDDAREQYDLDGDGTGDNADLDDDNDGTSDVDDLFPTDPTESLDTDGDGVGNNTDTDDDGDGYLDANDAYPLDATLSGDLDNDGVDNLVDEFPNDGTRAGDSDSDGVDDLDDAFPDDGSKAGDRDQDGYDDLVDEYPDDGSKSGDDDNDGVDNLDDWAPQDPNESADSDNDGLGNNADDDDDNDGVKDEFDSAPEDDTQGNDNHALTAQWLYNQSQVFALGSDDESSLLLETFDVNGYTVSTSAIEQVLATGELLDLGIDYYRDYVLTVNGWTSVSAYSIRYADSVLTAYPTDAPNLSYRLTGELMDLAGMNVGDYIEDIWSSISDDSAEFSTDSFVAYFDITPEQDIYTLWSSRPYLLAGDGGMSDGYESTSLDDLITGISAGDSVSTGVVKAVMIGDEAAVELVSDGTANYYTMGWSNTGLATIDGTSTWTRSTMNGEEVLTFTVPNAVINEWGERWYESSATLLYGEMDDRVLQGAVRSADMTLEGDKISLLSESVKEQILAIADIPRSTCYEGDTDEQPTFADFENSIAACGGIESEFTPDMLEGMTFQRFRSDGSSREYTFAANGDLNVAKSGIYAYTDSWSIENGYVKITDDADYVWYLALMLSENSSWSLKTFEEWQEDGQQYSLIWSTVVSQYDMPVCAFPESENQTETDFLDTLATYEECTGEAVQLTEDDLAGKTLMRTNSRGEIRAYEFSANDDSGIYYQNAAASGRFGWRIEDNNRVELYSYGSPNDVWSVVILLGQNDSLSEFIVHYSPQDMEVWSDDYYDVTNSQVSYCAIGDTMWDDENDIPLTTGSFDDYLEAVNGCREDTGTTAWFSNEFFELDYVVTTFADTGDGETYQFLSDGTGQYSDGEQDFSFTWEIDSENDLLVVTIEYGDLTSIDYMALVETNGTSLSLKNMSKANAEGWPGIGEDDEGDIWGNIYHVSLEVLDL</sequence>
<feature type="compositionally biased region" description="Acidic residues" evidence="1">
    <location>
        <begin position="381"/>
        <end position="391"/>
    </location>
</feature>
<gene>
    <name evidence="2" type="ORF">VHP8226_01907</name>
</gene>
<feature type="compositionally biased region" description="Acidic residues" evidence="1">
    <location>
        <begin position="235"/>
        <end position="245"/>
    </location>
</feature>
<evidence type="ECO:0008006" key="4">
    <source>
        <dbReference type="Google" id="ProtNLM"/>
    </source>
</evidence>
<dbReference type="InterPro" id="IPR028974">
    <property type="entry name" value="TSP_type-3_rpt"/>
</dbReference>
<evidence type="ECO:0000313" key="3">
    <source>
        <dbReference type="Proteomes" id="UP000838160"/>
    </source>
</evidence>
<dbReference type="Gene3D" id="4.10.1080.10">
    <property type="entry name" value="TSP type-3 repeat"/>
    <property type="match status" value="2"/>
</dbReference>
<accession>A0ABN8DKC7</accession>